<reference evidence="1" key="1">
    <citation type="submission" date="2020-03" db="EMBL/GenBank/DDBJ databases">
        <authorList>
            <person name="Weist P."/>
        </authorList>
    </citation>
    <scope>NUCLEOTIDE SEQUENCE</scope>
</reference>
<accession>A0A9N7Z490</accession>
<gene>
    <name evidence="1" type="ORF">PLEPLA_LOCUS36948</name>
</gene>
<protein>
    <submittedName>
        <fullName evidence="1">Uncharacterized protein</fullName>
    </submittedName>
</protein>
<proteinExistence type="predicted"/>
<keyword evidence="2" id="KW-1185">Reference proteome</keyword>
<comment type="caution">
    <text evidence="1">The sequence shown here is derived from an EMBL/GenBank/DDBJ whole genome shotgun (WGS) entry which is preliminary data.</text>
</comment>
<dbReference type="Proteomes" id="UP001153269">
    <property type="component" value="Unassembled WGS sequence"/>
</dbReference>
<dbReference type="EMBL" id="CADEAL010004008">
    <property type="protein sequence ID" value="CAB1449267.1"/>
    <property type="molecule type" value="Genomic_DNA"/>
</dbReference>
<organism evidence="1 2">
    <name type="scientific">Pleuronectes platessa</name>
    <name type="common">European plaice</name>
    <dbReference type="NCBI Taxonomy" id="8262"/>
    <lineage>
        <taxon>Eukaryota</taxon>
        <taxon>Metazoa</taxon>
        <taxon>Chordata</taxon>
        <taxon>Craniata</taxon>
        <taxon>Vertebrata</taxon>
        <taxon>Euteleostomi</taxon>
        <taxon>Actinopterygii</taxon>
        <taxon>Neopterygii</taxon>
        <taxon>Teleostei</taxon>
        <taxon>Neoteleostei</taxon>
        <taxon>Acanthomorphata</taxon>
        <taxon>Carangaria</taxon>
        <taxon>Pleuronectiformes</taxon>
        <taxon>Pleuronectoidei</taxon>
        <taxon>Pleuronectidae</taxon>
        <taxon>Pleuronectes</taxon>
    </lineage>
</organism>
<name>A0A9N7Z490_PLEPL</name>
<sequence>MKGCVDGWGNVDAGCAEQLSPRGASSASPVPQINKALAVPMSPSYANCLSCYQQCMSSSCLSASVSACMGSCLSICLSACQPLFPANTSLPESGQAVSCSANLSDYLPVFSSSESEGAFDWLLSTKGCTARSHGSQGQL</sequence>
<evidence type="ECO:0000313" key="2">
    <source>
        <dbReference type="Proteomes" id="UP001153269"/>
    </source>
</evidence>
<evidence type="ECO:0000313" key="1">
    <source>
        <dbReference type="EMBL" id="CAB1449267.1"/>
    </source>
</evidence>
<dbReference type="AlphaFoldDB" id="A0A9N7Z490"/>